<dbReference type="Proteomes" id="UP000325313">
    <property type="component" value="Unassembled WGS sequence"/>
</dbReference>
<accession>A0A5B0S496</accession>
<sequence>MFLESPTDAPKYIYHLSNYVFSEKCGFEKFSYLSEAVRNEKVRRKVFWDFLELNLIYEQKFKIQPGPENIRIYFKKVYKLIFQDNKFINTLEKKSSSP</sequence>
<dbReference type="EMBL" id="VDEP01000103">
    <property type="protein sequence ID" value="KAA1131554.1"/>
    <property type="molecule type" value="Genomic_DNA"/>
</dbReference>
<reference evidence="1 2" key="1">
    <citation type="submission" date="2019-05" db="EMBL/GenBank/DDBJ databases">
        <title>Emergence of the Ug99 lineage of the wheat stem rust pathogen through somatic hybridization.</title>
        <authorList>
            <person name="Li F."/>
            <person name="Upadhyaya N.M."/>
            <person name="Sperschneider J."/>
            <person name="Matny O."/>
            <person name="Nguyen-Phuc H."/>
            <person name="Mago R."/>
            <person name="Raley C."/>
            <person name="Miller M.E."/>
            <person name="Silverstein K.A.T."/>
            <person name="Henningsen E."/>
            <person name="Hirsch C.D."/>
            <person name="Visser B."/>
            <person name="Pretorius Z.A."/>
            <person name="Steffenson B.J."/>
            <person name="Schwessinger B."/>
            <person name="Dodds P.N."/>
            <person name="Figueroa M."/>
        </authorList>
    </citation>
    <scope>NUCLEOTIDE SEQUENCE [LARGE SCALE GENOMIC DNA]</scope>
    <source>
        <strain evidence="1 2">Ug99</strain>
    </source>
</reference>
<proteinExistence type="predicted"/>
<gene>
    <name evidence="1" type="ORF">PGTUg99_030732</name>
</gene>
<comment type="caution">
    <text evidence="1">The sequence shown here is derived from an EMBL/GenBank/DDBJ whole genome shotgun (WGS) entry which is preliminary data.</text>
</comment>
<evidence type="ECO:0000313" key="1">
    <source>
        <dbReference type="EMBL" id="KAA1131554.1"/>
    </source>
</evidence>
<evidence type="ECO:0000313" key="2">
    <source>
        <dbReference type="Proteomes" id="UP000325313"/>
    </source>
</evidence>
<dbReference type="AlphaFoldDB" id="A0A5B0S496"/>
<protein>
    <submittedName>
        <fullName evidence="1">Uncharacterized protein</fullName>
    </submittedName>
</protein>
<organism evidence="1 2">
    <name type="scientific">Puccinia graminis f. sp. tritici</name>
    <dbReference type="NCBI Taxonomy" id="56615"/>
    <lineage>
        <taxon>Eukaryota</taxon>
        <taxon>Fungi</taxon>
        <taxon>Dikarya</taxon>
        <taxon>Basidiomycota</taxon>
        <taxon>Pucciniomycotina</taxon>
        <taxon>Pucciniomycetes</taxon>
        <taxon>Pucciniales</taxon>
        <taxon>Pucciniaceae</taxon>
        <taxon>Puccinia</taxon>
    </lineage>
</organism>
<name>A0A5B0S496_PUCGR</name>